<dbReference type="Pfam" id="PF03625">
    <property type="entry name" value="DUF302"/>
    <property type="match status" value="1"/>
</dbReference>
<evidence type="ECO:0000313" key="2">
    <source>
        <dbReference type="EMBL" id="CAF1390497.1"/>
    </source>
</evidence>
<dbReference type="EMBL" id="CAJNOQ010016961">
    <property type="protein sequence ID" value="CAF1390497.1"/>
    <property type="molecule type" value="Genomic_DNA"/>
</dbReference>
<gene>
    <name evidence="2" type="ORF">GPM918_LOCUS32769</name>
    <name evidence="3" type="ORF">SRO942_LOCUS33442</name>
</gene>
<dbReference type="OrthoDB" id="5190258at2759"/>
<evidence type="ECO:0000313" key="3">
    <source>
        <dbReference type="EMBL" id="CAF4285094.1"/>
    </source>
</evidence>
<evidence type="ECO:0000259" key="1">
    <source>
        <dbReference type="Pfam" id="PF03625"/>
    </source>
</evidence>
<evidence type="ECO:0000313" key="4">
    <source>
        <dbReference type="Proteomes" id="UP000663829"/>
    </source>
</evidence>
<dbReference type="InterPro" id="IPR035923">
    <property type="entry name" value="TT1751-like_sf"/>
</dbReference>
<dbReference type="AlphaFoldDB" id="A0A815K9W6"/>
<sequence length="120" mass="13246">MFVLGNPLIAKTMLEHNPTAGLHVPVRLLVLEQDPQPTAISYDLPSLLIAIGGDNATLLNAAKWLDTQRASRRTLGEKMKVDFSTIQMMVNILQVMLYSMTQQILLQNLCIGKTANQTLA</sequence>
<comment type="caution">
    <text evidence="2">The sequence shown here is derived from an EMBL/GenBank/DDBJ whole genome shotgun (WGS) entry which is preliminary data.</text>
</comment>
<dbReference type="SUPFAM" id="SSF103247">
    <property type="entry name" value="TT1751-like"/>
    <property type="match status" value="1"/>
</dbReference>
<dbReference type="Gene3D" id="3.30.310.70">
    <property type="entry name" value="TT1751-like domain"/>
    <property type="match status" value="1"/>
</dbReference>
<reference evidence="2" key="1">
    <citation type="submission" date="2021-02" db="EMBL/GenBank/DDBJ databases">
        <authorList>
            <person name="Nowell W R."/>
        </authorList>
    </citation>
    <scope>NUCLEOTIDE SEQUENCE</scope>
</reference>
<keyword evidence="4" id="KW-1185">Reference proteome</keyword>
<dbReference type="Proteomes" id="UP000663829">
    <property type="component" value="Unassembled WGS sequence"/>
</dbReference>
<dbReference type="InterPro" id="IPR005180">
    <property type="entry name" value="DUF302"/>
</dbReference>
<proteinExistence type="predicted"/>
<dbReference type="Proteomes" id="UP000681722">
    <property type="component" value="Unassembled WGS sequence"/>
</dbReference>
<name>A0A815K9W6_9BILA</name>
<accession>A0A815K9W6</accession>
<feature type="domain" description="DUF302" evidence="1">
    <location>
        <begin position="2"/>
        <end position="44"/>
    </location>
</feature>
<protein>
    <recommendedName>
        <fullName evidence="1">DUF302 domain-containing protein</fullName>
    </recommendedName>
</protein>
<dbReference type="EMBL" id="CAJOBC010082367">
    <property type="protein sequence ID" value="CAF4285094.1"/>
    <property type="molecule type" value="Genomic_DNA"/>
</dbReference>
<organism evidence="2 4">
    <name type="scientific">Didymodactylos carnosus</name>
    <dbReference type="NCBI Taxonomy" id="1234261"/>
    <lineage>
        <taxon>Eukaryota</taxon>
        <taxon>Metazoa</taxon>
        <taxon>Spiralia</taxon>
        <taxon>Gnathifera</taxon>
        <taxon>Rotifera</taxon>
        <taxon>Eurotatoria</taxon>
        <taxon>Bdelloidea</taxon>
        <taxon>Philodinida</taxon>
        <taxon>Philodinidae</taxon>
        <taxon>Didymodactylos</taxon>
    </lineage>
</organism>